<proteinExistence type="predicted"/>
<keyword evidence="1" id="KW-0472">Membrane</keyword>
<keyword evidence="3" id="KW-1185">Reference proteome</keyword>
<protein>
    <submittedName>
        <fullName evidence="2">DUF2516 family protein</fullName>
    </submittedName>
</protein>
<dbReference type="Pfam" id="PF10724">
    <property type="entry name" value="DUF2516"/>
    <property type="match status" value="1"/>
</dbReference>
<evidence type="ECO:0000313" key="2">
    <source>
        <dbReference type="EMBL" id="QWQ36638.1"/>
    </source>
</evidence>
<organism evidence="2 3">
    <name type="scientific">Arthrobacter sunyaminii</name>
    <dbReference type="NCBI Taxonomy" id="2816859"/>
    <lineage>
        <taxon>Bacteria</taxon>
        <taxon>Bacillati</taxon>
        <taxon>Actinomycetota</taxon>
        <taxon>Actinomycetes</taxon>
        <taxon>Micrococcales</taxon>
        <taxon>Micrococcaceae</taxon>
        <taxon>Arthrobacter</taxon>
    </lineage>
</organism>
<accession>A0A975XL61</accession>
<feature type="transmembrane region" description="Helical" evidence="1">
    <location>
        <begin position="6"/>
        <end position="27"/>
    </location>
</feature>
<dbReference type="AlphaFoldDB" id="A0A975XL61"/>
<evidence type="ECO:0000313" key="3">
    <source>
        <dbReference type="Proteomes" id="UP000680588"/>
    </source>
</evidence>
<keyword evidence="1" id="KW-1133">Transmembrane helix</keyword>
<dbReference type="KEGG" id="asun:KG104_02125"/>
<reference evidence="2" key="1">
    <citation type="submission" date="2021-06" db="EMBL/GenBank/DDBJ databases">
        <title>Novel species in genus Arthrobacter.</title>
        <authorList>
            <person name="Zhang G."/>
        </authorList>
    </citation>
    <scope>NUCLEOTIDE SEQUENCE</scope>
    <source>
        <strain evidence="2">Zg-ZUI122</strain>
    </source>
</reference>
<dbReference type="Proteomes" id="UP000680588">
    <property type="component" value="Chromosome"/>
</dbReference>
<dbReference type="RefSeq" id="WP_104055898.1">
    <property type="nucleotide sequence ID" value="NZ_CP076456.1"/>
</dbReference>
<feature type="transmembrane region" description="Helical" evidence="1">
    <location>
        <begin position="47"/>
        <end position="63"/>
    </location>
</feature>
<sequence>MIAVLLLEPILYQVLGLATLIIALWAFSDALRRKPQMFEAADKRTKGFWLGMTGASTAVGVFSSLTPGALLPFTLAALVAACVYLADVKPSVSGSGRGNSGPYGRW</sequence>
<gene>
    <name evidence="2" type="ORF">KG104_02125</name>
</gene>
<dbReference type="InterPro" id="IPR019662">
    <property type="entry name" value="DUF2516"/>
</dbReference>
<dbReference type="EMBL" id="CP076456">
    <property type="protein sequence ID" value="QWQ36638.1"/>
    <property type="molecule type" value="Genomic_DNA"/>
</dbReference>
<name>A0A975XL61_9MICC</name>
<evidence type="ECO:0000256" key="1">
    <source>
        <dbReference type="SAM" id="Phobius"/>
    </source>
</evidence>
<keyword evidence="1" id="KW-0812">Transmembrane</keyword>